<reference evidence="3" key="1">
    <citation type="journal article" date="2021" name="PeerJ">
        <title>Extensive microbial diversity within the chicken gut microbiome revealed by metagenomics and culture.</title>
        <authorList>
            <person name="Gilroy R."/>
            <person name="Ravi A."/>
            <person name="Getino M."/>
            <person name="Pursley I."/>
            <person name="Horton D.L."/>
            <person name="Alikhan N.F."/>
            <person name="Baker D."/>
            <person name="Gharbi K."/>
            <person name="Hall N."/>
            <person name="Watson M."/>
            <person name="Adriaenssens E.M."/>
            <person name="Foster-Nyarko E."/>
            <person name="Jarju S."/>
            <person name="Secka A."/>
            <person name="Antonio M."/>
            <person name="Oren A."/>
            <person name="Chaudhuri R.R."/>
            <person name="La Ragione R."/>
            <person name="Hildebrand F."/>
            <person name="Pallen M.J."/>
        </authorList>
    </citation>
    <scope>NUCLEOTIDE SEQUENCE</scope>
    <source>
        <strain evidence="3">CHK130-7132</strain>
    </source>
</reference>
<dbReference type="Proteomes" id="UP000823854">
    <property type="component" value="Unassembled WGS sequence"/>
</dbReference>
<sequence length="294" mass="31470">MPGPAPALAPVTDAHLHLWDLAESDYAWLAGAPEPLRRTVAVEDVREGLLDLGVTRVILVQADDTAEDTAHLQRTARAIEADERLARADVVGWLPLTDPGVVAEALADPRRTDHLVGVRHLVHDEPDPGFLDRPEVARSLDLLAAAGLPLDVPDAFERHMGQVARLAARHPTLTVVLDHLGKPPLGDEAAMGRWRTQIAAIAERPNTVAKLSGLATSGNGDFEEAAEHALALFGPQRLMIGSDWPIAPRALDLGSGFAPLLAHVRTWSPADVAAVTHGTAQRVYRRLGEAARTG</sequence>
<evidence type="ECO:0000313" key="4">
    <source>
        <dbReference type="Proteomes" id="UP000823854"/>
    </source>
</evidence>
<dbReference type="InterPro" id="IPR052350">
    <property type="entry name" value="Metallo-dep_Lactonases"/>
</dbReference>
<dbReference type="Pfam" id="PF04909">
    <property type="entry name" value="Amidohydro_2"/>
    <property type="match status" value="1"/>
</dbReference>
<protein>
    <submittedName>
        <fullName evidence="3">Amidohydrolase family protein</fullName>
    </submittedName>
</protein>
<evidence type="ECO:0000313" key="3">
    <source>
        <dbReference type="EMBL" id="HJC69997.1"/>
    </source>
</evidence>
<dbReference type="AlphaFoldDB" id="A0A9D2PZ97"/>
<dbReference type="Gene3D" id="3.20.20.140">
    <property type="entry name" value="Metal-dependent hydrolases"/>
    <property type="match status" value="1"/>
</dbReference>
<dbReference type="PANTHER" id="PTHR43569:SF2">
    <property type="entry name" value="AMIDOHYDROLASE-RELATED DOMAIN-CONTAINING PROTEIN"/>
    <property type="match status" value="1"/>
</dbReference>
<reference evidence="3" key="2">
    <citation type="submission" date="2021-04" db="EMBL/GenBank/DDBJ databases">
        <authorList>
            <person name="Gilroy R."/>
        </authorList>
    </citation>
    <scope>NUCLEOTIDE SEQUENCE</scope>
    <source>
        <strain evidence="3">CHK130-7132</strain>
    </source>
</reference>
<dbReference type="PANTHER" id="PTHR43569">
    <property type="entry name" value="AMIDOHYDROLASE"/>
    <property type="match status" value="1"/>
</dbReference>
<evidence type="ECO:0000256" key="1">
    <source>
        <dbReference type="ARBA" id="ARBA00038310"/>
    </source>
</evidence>
<organism evidence="3 4">
    <name type="scientific">Candidatus Brachybacterium intestinipullorum</name>
    <dbReference type="NCBI Taxonomy" id="2838512"/>
    <lineage>
        <taxon>Bacteria</taxon>
        <taxon>Bacillati</taxon>
        <taxon>Actinomycetota</taxon>
        <taxon>Actinomycetes</taxon>
        <taxon>Micrococcales</taxon>
        <taxon>Dermabacteraceae</taxon>
        <taxon>Brachybacterium</taxon>
    </lineage>
</organism>
<gene>
    <name evidence="3" type="ORF">H9932_10020</name>
</gene>
<name>A0A9D2PZ97_9MICO</name>
<comment type="similarity">
    <text evidence="1">Belongs to the metallo-dependent hydrolases superfamily.</text>
</comment>
<dbReference type="EMBL" id="DWWC01000206">
    <property type="protein sequence ID" value="HJC69997.1"/>
    <property type="molecule type" value="Genomic_DNA"/>
</dbReference>
<proteinExistence type="inferred from homology"/>
<accession>A0A9D2PZ97</accession>
<dbReference type="InterPro" id="IPR032466">
    <property type="entry name" value="Metal_Hydrolase"/>
</dbReference>
<dbReference type="GO" id="GO:0016787">
    <property type="term" value="F:hydrolase activity"/>
    <property type="evidence" value="ECO:0007669"/>
    <property type="project" value="InterPro"/>
</dbReference>
<feature type="domain" description="Amidohydrolase-related" evidence="2">
    <location>
        <begin position="13"/>
        <end position="286"/>
    </location>
</feature>
<dbReference type="SUPFAM" id="SSF51556">
    <property type="entry name" value="Metallo-dependent hydrolases"/>
    <property type="match status" value="1"/>
</dbReference>
<dbReference type="InterPro" id="IPR006680">
    <property type="entry name" value="Amidohydro-rel"/>
</dbReference>
<comment type="caution">
    <text evidence="3">The sequence shown here is derived from an EMBL/GenBank/DDBJ whole genome shotgun (WGS) entry which is preliminary data.</text>
</comment>
<evidence type="ECO:0000259" key="2">
    <source>
        <dbReference type="Pfam" id="PF04909"/>
    </source>
</evidence>